<dbReference type="Proteomes" id="UP001372834">
    <property type="component" value="Unassembled WGS sequence"/>
</dbReference>
<gene>
    <name evidence="1" type="ORF">RUM43_011937</name>
</gene>
<comment type="caution">
    <text evidence="1">The sequence shown here is derived from an EMBL/GenBank/DDBJ whole genome shotgun (WGS) entry which is preliminary data.</text>
</comment>
<sequence length="117" mass="13445">MPTNHLEEDKPNGDQCIPYAWKRTPVKCPPDPDENVWGIDDKWILQFDNIMKHPGGRAKGCDCEIHAASWRTRGTRTRVLLGFTKYQIKRAVVEPVKVVPDLGTPSEKRKIFYRTIA</sequence>
<evidence type="ECO:0000313" key="2">
    <source>
        <dbReference type="Proteomes" id="UP001372834"/>
    </source>
</evidence>
<dbReference type="AlphaFoldDB" id="A0AAN8NYZ7"/>
<reference evidence="1 2" key="1">
    <citation type="submission" date="2023-10" db="EMBL/GenBank/DDBJ databases">
        <title>Genomes of two closely related lineages of the louse Polyplax serrata with different host specificities.</title>
        <authorList>
            <person name="Martinu J."/>
            <person name="Tarabai H."/>
            <person name="Stefka J."/>
            <person name="Hypsa V."/>
        </authorList>
    </citation>
    <scope>NUCLEOTIDE SEQUENCE [LARGE SCALE GENOMIC DNA]</scope>
    <source>
        <strain evidence="1">HR10_N</strain>
    </source>
</reference>
<evidence type="ECO:0000313" key="1">
    <source>
        <dbReference type="EMBL" id="KAK6634536.1"/>
    </source>
</evidence>
<proteinExistence type="predicted"/>
<dbReference type="EMBL" id="JAWJWE010000005">
    <property type="protein sequence ID" value="KAK6634536.1"/>
    <property type="molecule type" value="Genomic_DNA"/>
</dbReference>
<accession>A0AAN8NYZ7</accession>
<organism evidence="1 2">
    <name type="scientific">Polyplax serrata</name>
    <name type="common">Common mouse louse</name>
    <dbReference type="NCBI Taxonomy" id="468196"/>
    <lineage>
        <taxon>Eukaryota</taxon>
        <taxon>Metazoa</taxon>
        <taxon>Ecdysozoa</taxon>
        <taxon>Arthropoda</taxon>
        <taxon>Hexapoda</taxon>
        <taxon>Insecta</taxon>
        <taxon>Pterygota</taxon>
        <taxon>Neoptera</taxon>
        <taxon>Paraneoptera</taxon>
        <taxon>Psocodea</taxon>
        <taxon>Troctomorpha</taxon>
        <taxon>Phthiraptera</taxon>
        <taxon>Anoplura</taxon>
        <taxon>Polyplacidae</taxon>
        <taxon>Polyplax</taxon>
    </lineage>
</organism>
<name>A0AAN8NYZ7_POLSC</name>
<protein>
    <submittedName>
        <fullName evidence="1">Uncharacterized protein</fullName>
    </submittedName>
</protein>